<gene>
    <name evidence="4" type="ORF">B0T10DRAFT_566886</name>
</gene>
<dbReference type="AlphaFoldDB" id="A0A9P9AIW7"/>
<dbReference type="EMBL" id="JAGPYM010000035">
    <property type="protein sequence ID" value="KAH6876347.1"/>
    <property type="molecule type" value="Genomic_DNA"/>
</dbReference>
<dbReference type="Gene3D" id="2.60.120.10">
    <property type="entry name" value="Jelly Rolls"/>
    <property type="match status" value="1"/>
</dbReference>
<evidence type="ECO:0000313" key="5">
    <source>
        <dbReference type="Proteomes" id="UP000777438"/>
    </source>
</evidence>
<evidence type="ECO:0000256" key="2">
    <source>
        <dbReference type="SAM" id="SignalP"/>
    </source>
</evidence>
<reference evidence="4 5" key="1">
    <citation type="journal article" date="2021" name="Nat. Commun.">
        <title>Genetic determinants of endophytism in the Arabidopsis root mycobiome.</title>
        <authorList>
            <person name="Mesny F."/>
            <person name="Miyauchi S."/>
            <person name="Thiergart T."/>
            <person name="Pickel B."/>
            <person name="Atanasova L."/>
            <person name="Karlsson M."/>
            <person name="Huettel B."/>
            <person name="Barry K.W."/>
            <person name="Haridas S."/>
            <person name="Chen C."/>
            <person name="Bauer D."/>
            <person name="Andreopoulos W."/>
            <person name="Pangilinan J."/>
            <person name="LaButti K."/>
            <person name="Riley R."/>
            <person name="Lipzen A."/>
            <person name="Clum A."/>
            <person name="Drula E."/>
            <person name="Henrissat B."/>
            <person name="Kohler A."/>
            <person name="Grigoriev I.V."/>
            <person name="Martin F.M."/>
            <person name="Hacquard S."/>
        </authorList>
    </citation>
    <scope>NUCLEOTIDE SEQUENCE [LARGE SCALE GENOMIC DNA]</scope>
    <source>
        <strain evidence="4 5">MPI-CAGE-CH-0241</strain>
    </source>
</reference>
<comment type="caution">
    <text evidence="4">The sequence shown here is derived from an EMBL/GenBank/DDBJ whole genome shotgun (WGS) entry which is preliminary data.</text>
</comment>
<feature type="chain" id="PRO_5040516422" description="(S)-ureidoglycine aminohydrolase cupin domain-containing protein" evidence="2">
    <location>
        <begin position="20"/>
        <end position="633"/>
    </location>
</feature>
<name>A0A9P9AIW7_9HYPO</name>
<feature type="compositionally biased region" description="Polar residues" evidence="1">
    <location>
        <begin position="482"/>
        <end position="493"/>
    </location>
</feature>
<dbReference type="Pfam" id="PF05899">
    <property type="entry name" value="Cupin_3"/>
    <property type="match status" value="1"/>
</dbReference>
<evidence type="ECO:0000256" key="1">
    <source>
        <dbReference type="SAM" id="MobiDB-lite"/>
    </source>
</evidence>
<accession>A0A9P9AIW7</accession>
<feature type="region of interest" description="Disordered" evidence="1">
    <location>
        <begin position="471"/>
        <end position="493"/>
    </location>
</feature>
<dbReference type="PANTHER" id="PTHR36169:SF1">
    <property type="entry name" value="ACETATE KINASE EUTQ"/>
    <property type="match status" value="1"/>
</dbReference>
<dbReference type="OrthoDB" id="4576996at2759"/>
<proteinExistence type="predicted"/>
<dbReference type="InterPro" id="IPR008579">
    <property type="entry name" value="UGlyAH_Cupin_dom"/>
</dbReference>
<organism evidence="4 5">
    <name type="scientific">Thelonectria olida</name>
    <dbReference type="NCBI Taxonomy" id="1576542"/>
    <lineage>
        <taxon>Eukaryota</taxon>
        <taxon>Fungi</taxon>
        <taxon>Dikarya</taxon>
        <taxon>Ascomycota</taxon>
        <taxon>Pezizomycotina</taxon>
        <taxon>Sordariomycetes</taxon>
        <taxon>Hypocreomycetidae</taxon>
        <taxon>Hypocreales</taxon>
        <taxon>Nectriaceae</taxon>
        <taxon>Thelonectria</taxon>
    </lineage>
</organism>
<dbReference type="InterPro" id="IPR011051">
    <property type="entry name" value="RmlC_Cupin_sf"/>
</dbReference>
<keyword evidence="2" id="KW-0732">Signal</keyword>
<evidence type="ECO:0000313" key="4">
    <source>
        <dbReference type="EMBL" id="KAH6876347.1"/>
    </source>
</evidence>
<sequence>MLGVGEILAITSLVMQVVASVQKVIEIFEKAQNAPKELEQLRVSLIRMSRHFDMIRAKHESTGSSLIHKDDTDEIFDTLLCCKALFDDYERVRSRDGVLQAIWGNQKSDMVARYQLRIDRHFTQILLPLWVTASHSAAVVDSTVSDAHPIRRNSVVPSQQLDNLSEGLRQLEMVDSRDEIERTLQRLDRTLQTCWEDLGLPVDKTNNIILPQGLSSVSFFPRHFLIRRRSSFTIAPTTLQLKSAPEKHRRIRLQRVHVMAKDASSRILLYENKDSSIQVTQIIPFGYIPWTPSQKSTRVSFLKTFVVTIKDADGHHIYHIDPQYHFKTLDACNKFQETFRERKHMSAFDFVKLSHKGDTISRRQVLRFWKRDKGRRDPIITMTFLATSIGDGCNHEEFDTSMFTPTAHFATTLLNPLRNRSETDVVELRPNLAHAGENVRIKFESVQEARDFKIYFESTYRPAPQLDVPLPSSASISSASSQRTPSDANWQKTMPSKVDDLSIGQGYDESFWGPKMPFVYKPGSLDNQFSDLPQIDPRIKAFMKDAATSASPTPPMTAGFFRLEKDEPVEVEYEFDEVKLFLGGECTISDETGAKATARAGDIVFFNKGTKATFQAETGSHALAFYCAQRAKL</sequence>
<feature type="signal peptide" evidence="2">
    <location>
        <begin position="1"/>
        <end position="19"/>
    </location>
</feature>
<dbReference type="InterPro" id="IPR014710">
    <property type="entry name" value="RmlC-like_jellyroll"/>
</dbReference>
<keyword evidence="5" id="KW-1185">Reference proteome</keyword>
<dbReference type="SUPFAM" id="SSF51182">
    <property type="entry name" value="RmlC-like cupins"/>
    <property type="match status" value="1"/>
</dbReference>
<dbReference type="PANTHER" id="PTHR36169">
    <property type="entry name" value="ETHANOLAMINE UTILIZATION PROTEIN EUTQ"/>
    <property type="match status" value="1"/>
</dbReference>
<evidence type="ECO:0000259" key="3">
    <source>
        <dbReference type="Pfam" id="PF05899"/>
    </source>
</evidence>
<feature type="domain" description="(S)-ureidoglycine aminohydrolase cupin" evidence="3">
    <location>
        <begin position="570"/>
        <end position="615"/>
    </location>
</feature>
<dbReference type="InterPro" id="IPR010424">
    <property type="entry name" value="EutQ"/>
</dbReference>
<dbReference type="Proteomes" id="UP000777438">
    <property type="component" value="Unassembled WGS sequence"/>
</dbReference>
<protein>
    <recommendedName>
        <fullName evidence="3">(S)-ureidoglycine aminohydrolase cupin domain-containing protein</fullName>
    </recommendedName>
</protein>
<feature type="compositionally biased region" description="Low complexity" evidence="1">
    <location>
        <begin position="472"/>
        <end position="481"/>
    </location>
</feature>